<dbReference type="PIRSF" id="PIRSF002155">
    <property type="entry name" value="Ribosomal_L1"/>
    <property type="match status" value="1"/>
</dbReference>
<sequence>MAKRGKKYREALSKIDRTKRYTFEEAVKLALENAYANFDETVDVAVVLGVDPRHADQMVRGSVVLPHGTGKTARVVVFAKGDKAKEAEAAGADYVGAEDLIQKIQEGWLEFDKAVATPDMMPLVGRIGKILGPRGLMPSAKTGTVTFDVARAVKEIKAGKVDFKVDRAGVVHAPVGKVSFGPQKILENLAAFFEALLRAKPSAAKGQYIKSVTISTTMGPGIKVEPADVRNLVKEYQAE</sequence>
<dbReference type="Gene3D" id="3.40.50.790">
    <property type="match status" value="1"/>
</dbReference>
<dbReference type="RefSeq" id="WP_168719188.1">
    <property type="nucleotide sequence ID" value="NZ_CP042909.1"/>
</dbReference>
<dbReference type="SUPFAM" id="SSF56808">
    <property type="entry name" value="Ribosomal protein L1"/>
    <property type="match status" value="1"/>
</dbReference>
<evidence type="ECO:0000256" key="10">
    <source>
        <dbReference type="HAMAP-Rule" id="MF_01318"/>
    </source>
</evidence>
<evidence type="ECO:0000256" key="2">
    <source>
        <dbReference type="ARBA" id="ARBA00022491"/>
    </source>
</evidence>
<dbReference type="FunFam" id="3.40.50.790:FF:000001">
    <property type="entry name" value="50S ribosomal protein L1"/>
    <property type="match status" value="1"/>
</dbReference>
<dbReference type="HAMAP" id="MF_01318_B">
    <property type="entry name" value="Ribosomal_uL1_B"/>
    <property type="match status" value="1"/>
</dbReference>
<evidence type="ECO:0000256" key="11">
    <source>
        <dbReference type="RuleBase" id="RU000659"/>
    </source>
</evidence>
<keyword evidence="5 10" id="KW-0810">Translation regulation</keyword>
<evidence type="ECO:0000256" key="4">
    <source>
        <dbReference type="ARBA" id="ARBA00022730"/>
    </source>
</evidence>
<dbReference type="InterPro" id="IPR023674">
    <property type="entry name" value="Ribosomal_uL1-like"/>
</dbReference>
<keyword evidence="7 10" id="KW-0689">Ribosomal protein</keyword>
<keyword evidence="8 10" id="KW-0687">Ribonucleoprotein</keyword>
<keyword evidence="6 10" id="KW-0694">RNA-binding</keyword>
<gene>
    <name evidence="10" type="primary">rplA</name>
    <name evidence="12" type="ORF">FVE67_02995</name>
</gene>
<proteinExistence type="inferred from homology"/>
<evidence type="ECO:0000256" key="3">
    <source>
        <dbReference type="ARBA" id="ARBA00022555"/>
    </source>
</evidence>
<comment type="function">
    <text evidence="10">Protein L1 is also a translational repressor protein, it controls the translation of the L11 operon by binding to its mRNA.</text>
</comment>
<organism evidence="12 13">
    <name type="scientific">Thermosulfurimonas marina</name>
    <dbReference type="NCBI Taxonomy" id="2047767"/>
    <lineage>
        <taxon>Bacteria</taxon>
        <taxon>Pseudomonadati</taxon>
        <taxon>Thermodesulfobacteriota</taxon>
        <taxon>Thermodesulfobacteria</taxon>
        <taxon>Thermodesulfobacteriales</taxon>
        <taxon>Thermodesulfobacteriaceae</taxon>
        <taxon>Thermosulfurimonas</taxon>
    </lineage>
</organism>
<dbReference type="InterPro" id="IPR028364">
    <property type="entry name" value="Ribosomal_uL1/biogenesis"/>
</dbReference>
<keyword evidence="3 10" id="KW-0820">tRNA-binding</keyword>
<dbReference type="GO" id="GO:0019843">
    <property type="term" value="F:rRNA binding"/>
    <property type="evidence" value="ECO:0007669"/>
    <property type="project" value="UniProtKB-UniRule"/>
</dbReference>
<dbReference type="AlphaFoldDB" id="A0A6H1WRP0"/>
<dbReference type="NCBIfam" id="TIGR01169">
    <property type="entry name" value="rplA_bact"/>
    <property type="match status" value="1"/>
</dbReference>
<dbReference type="CDD" id="cd00403">
    <property type="entry name" value="Ribosomal_L1"/>
    <property type="match status" value="1"/>
</dbReference>
<dbReference type="PROSITE" id="PS01199">
    <property type="entry name" value="RIBOSOMAL_L1"/>
    <property type="match status" value="1"/>
</dbReference>
<reference evidence="12 13" key="1">
    <citation type="submission" date="2019-08" db="EMBL/GenBank/DDBJ databases">
        <title>Complete genome sequence of Thermosulfurimonas marina SU872T, an anaerobic thermophilic chemolithoautotrophic bacterium isolated from a shallow marine hydrothermal vent.</title>
        <authorList>
            <person name="Allioux M."/>
            <person name="Jebbar M."/>
            <person name="Slobodkina G."/>
            <person name="Slobodkin A."/>
            <person name="Moalic Y."/>
            <person name="Frolova A."/>
            <person name="Shao Z."/>
            <person name="Alain K."/>
        </authorList>
    </citation>
    <scope>NUCLEOTIDE SEQUENCE [LARGE SCALE GENOMIC DNA]</scope>
    <source>
        <strain evidence="12 13">SU872</strain>
    </source>
</reference>
<evidence type="ECO:0000256" key="7">
    <source>
        <dbReference type="ARBA" id="ARBA00022980"/>
    </source>
</evidence>
<evidence type="ECO:0000256" key="5">
    <source>
        <dbReference type="ARBA" id="ARBA00022845"/>
    </source>
</evidence>
<dbReference type="Gene3D" id="3.30.190.20">
    <property type="match status" value="1"/>
</dbReference>
<comment type="subunit">
    <text evidence="10">Part of the 50S ribosomal subunit.</text>
</comment>
<evidence type="ECO:0000313" key="12">
    <source>
        <dbReference type="EMBL" id="QJA05830.1"/>
    </source>
</evidence>
<comment type="similarity">
    <text evidence="1 10 11">Belongs to the universal ribosomal protein uL1 family.</text>
</comment>
<keyword evidence="4 10" id="KW-0699">rRNA-binding</keyword>
<dbReference type="GO" id="GO:0006412">
    <property type="term" value="P:translation"/>
    <property type="evidence" value="ECO:0007669"/>
    <property type="project" value="UniProtKB-UniRule"/>
</dbReference>
<evidence type="ECO:0000256" key="6">
    <source>
        <dbReference type="ARBA" id="ARBA00022884"/>
    </source>
</evidence>
<comment type="function">
    <text evidence="10">Binds directly to 23S rRNA. The L1 stalk is quite mobile in the ribosome, and is involved in E site tRNA release.</text>
</comment>
<dbReference type="GO" id="GO:0003735">
    <property type="term" value="F:structural constituent of ribosome"/>
    <property type="evidence" value="ECO:0007669"/>
    <property type="project" value="InterPro"/>
</dbReference>
<keyword evidence="2 10" id="KW-0678">Repressor</keyword>
<dbReference type="PANTHER" id="PTHR36427:SF3">
    <property type="entry name" value="LARGE RIBOSOMAL SUBUNIT PROTEIN UL1M"/>
    <property type="match status" value="1"/>
</dbReference>
<dbReference type="Proteomes" id="UP000501253">
    <property type="component" value="Chromosome"/>
</dbReference>
<protein>
    <recommendedName>
        <fullName evidence="9 10">Large ribosomal subunit protein uL1</fullName>
    </recommendedName>
</protein>
<dbReference type="GO" id="GO:0000049">
    <property type="term" value="F:tRNA binding"/>
    <property type="evidence" value="ECO:0007669"/>
    <property type="project" value="UniProtKB-KW"/>
</dbReference>
<dbReference type="InterPro" id="IPR005878">
    <property type="entry name" value="Ribosom_uL1_bac-type"/>
</dbReference>
<dbReference type="InterPro" id="IPR023673">
    <property type="entry name" value="Ribosomal_uL1_CS"/>
</dbReference>
<dbReference type="GO" id="GO:0006417">
    <property type="term" value="P:regulation of translation"/>
    <property type="evidence" value="ECO:0007669"/>
    <property type="project" value="UniProtKB-KW"/>
</dbReference>
<dbReference type="InterPro" id="IPR016095">
    <property type="entry name" value="Ribosomal_uL1_3-a/b-sand"/>
</dbReference>
<name>A0A6H1WRP0_9BACT</name>
<dbReference type="EMBL" id="CP042909">
    <property type="protein sequence ID" value="QJA05830.1"/>
    <property type="molecule type" value="Genomic_DNA"/>
</dbReference>
<evidence type="ECO:0000256" key="1">
    <source>
        <dbReference type="ARBA" id="ARBA00010531"/>
    </source>
</evidence>
<dbReference type="InterPro" id="IPR002143">
    <property type="entry name" value="Ribosomal_uL1"/>
</dbReference>
<accession>A0A6H1WRP0</accession>
<evidence type="ECO:0000313" key="13">
    <source>
        <dbReference type="Proteomes" id="UP000501253"/>
    </source>
</evidence>
<keyword evidence="13" id="KW-1185">Reference proteome</keyword>
<dbReference type="PANTHER" id="PTHR36427">
    <property type="entry name" value="54S RIBOSOMAL PROTEIN L1, MITOCHONDRIAL"/>
    <property type="match status" value="1"/>
</dbReference>
<dbReference type="KEGG" id="tmai:FVE67_02995"/>
<dbReference type="GO" id="GO:0015934">
    <property type="term" value="C:large ribosomal subunit"/>
    <property type="evidence" value="ECO:0007669"/>
    <property type="project" value="InterPro"/>
</dbReference>
<evidence type="ECO:0000256" key="9">
    <source>
        <dbReference type="ARBA" id="ARBA00035241"/>
    </source>
</evidence>
<evidence type="ECO:0000256" key="8">
    <source>
        <dbReference type="ARBA" id="ARBA00023274"/>
    </source>
</evidence>
<dbReference type="Pfam" id="PF00687">
    <property type="entry name" value="Ribosomal_L1"/>
    <property type="match status" value="1"/>
</dbReference>